<accession>A0ABR7F146</accession>
<reference evidence="2 3" key="1">
    <citation type="submission" date="2020-08" db="EMBL/GenBank/DDBJ databases">
        <title>Genome public.</title>
        <authorList>
            <person name="Liu C."/>
            <person name="Sun Q."/>
        </authorList>
    </citation>
    <scope>NUCLEOTIDE SEQUENCE [LARGE SCALE GENOMIC DNA]</scope>
    <source>
        <strain evidence="2 3">BX4</strain>
    </source>
</reference>
<sequence>MKNVCHTLALLGTEHLPHDTRYTFATLMHNAKADDITPKKIMGHKIDDITKGVYTQIALKNATRNI</sequence>
<keyword evidence="1" id="KW-0233">DNA recombination</keyword>
<dbReference type="RefSeq" id="WP_118589266.1">
    <property type="nucleotide sequence ID" value="NZ_JACOOZ010000001.1"/>
</dbReference>
<dbReference type="EMBL" id="JACOOZ010000001">
    <property type="protein sequence ID" value="MBC5666694.1"/>
    <property type="molecule type" value="Genomic_DNA"/>
</dbReference>
<keyword evidence="3" id="KW-1185">Reference proteome</keyword>
<organism evidence="2 3">
    <name type="scientific">Eubacterium segne</name>
    <dbReference type="NCBI Taxonomy" id="2763045"/>
    <lineage>
        <taxon>Bacteria</taxon>
        <taxon>Bacillati</taxon>
        <taxon>Bacillota</taxon>
        <taxon>Clostridia</taxon>
        <taxon>Eubacteriales</taxon>
        <taxon>Eubacteriaceae</taxon>
        <taxon>Eubacterium</taxon>
    </lineage>
</organism>
<dbReference type="Proteomes" id="UP000597877">
    <property type="component" value="Unassembled WGS sequence"/>
</dbReference>
<gene>
    <name evidence="2" type="ORF">H8S00_01615</name>
</gene>
<dbReference type="Gene3D" id="1.10.443.10">
    <property type="entry name" value="Intergrase catalytic core"/>
    <property type="match status" value="1"/>
</dbReference>
<dbReference type="InterPro" id="IPR011010">
    <property type="entry name" value="DNA_brk_join_enz"/>
</dbReference>
<name>A0ABR7F146_9FIRM</name>
<proteinExistence type="predicted"/>
<evidence type="ECO:0000256" key="1">
    <source>
        <dbReference type="ARBA" id="ARBA00023172"/>
    </source>
</evidence>
<comment type="caution">
    <text evidence="2">The sequence shown here is derived from an EMBL/GenBank/DDBJ whole genome shotgun (WGS) entry which is preliminary data.</text>
</comment>
<dbReference type="SUPFAM" id="SSF56349">
    <property type="entry name" value="DNA breaking-rejoining enzymes"/>
    <property type="match status" value="1"/>
</dbReference>
<dbReference type="InterPro" id="IPR013762">
    <property type="entry name" value="Integrase-like_cat_sf"/>
</dbReference>
<evidence type="ECO:0000313" key="2">
    <source>
        <dbReference type="EMBL" id="MBC5666694.1"/>
    </source>
</evidence>
<evidence type="ECO:0000313" key="3">
    <source>
        <dbReference type="Proteomes" id="UP000597877"/>
    </source>
</evidence>
<protein>
    <submittedName>
        <fullName evidence="2">Tyrosine-type recombinase/integrase</fullName>
    </submittedName>
</protein>